<feature type="region of interest" description="Disordered" evidence="2">
    <location>
        <begin position="1"/>
        <end position="35"/>
    </location>
</feature>
<evidence type="ECO:0000256" key="1">
    <source>
        <dbReference type="SAM" id="Coils"/>
    </source>
</evidence>
<accession>A0A485LFW1</accession>
<name>A0A485LFW1_9STRA</name>
<reference evidence="3" key="2">
    <citation type="submission" date="2019-06" db="EMBL/GenBank/DDBJ databases">
        <title>Genomics analysis of Aphanomyces spp. identifies a new class of oomycete effector associated with host adaptation.</title>
        <authorList>
            <person name="Gaulin E."/>
        </authorList>
    </citation>
    <scope>NUCLEOTIDE SEQUENCE</scope>
    <source>
        <strain evidence="3">CBS 578.67</strain>
    </source>
</reference>
<dbReference type="EMBL" id="VJMH01006730">
    <property type="protein sequence ID" value="KAF0688385.1"/>
    <property type="molecule type" value="Genomic_DNA"/>
</dbReference>
<evidence type="ECO:0000256" key="2">
    <source>
        <dbReference type="SAM" id="MobiDB-lite"/>
    </source>
</evidence>
<keyword evidence="1" id="KW-0175">Coiled coil</keyword>
<dbReference type="AlphaFoldDB" id="A0A485LFW1"/>
<dbReference type="Proteomes" id="UP000332933">
    <property type="component" value="Unassembled WGS sequence"/>
</dbReference>
<evidence type="ECO:0000313" key="4">
    <source>
        <dbReference type="EMBL" id="VFT96702.1"/>
    </source>
</evidence>
<feature type="compositionally biased region" description="Low complexity" evidence="2">
    <location>
        <begin position="23"/>
        <end position="35"/>
    </location>
</feature>
<dbReference type="OrthoDB" id="68989at2759"/>
<dbReference type="EMBL" id="CAADRA010006753">
    <property type="protein sequence ID" value="VFT96702.1"/>
    <property type="molecule type" value="Genomic_DNA"/>
</dbReference>
<keyword evidence="5" id="KW-1185">Reference proteome</keyword>
<feature type="region of interest" description="Disordered" evidence="2">
    <location>
        <begin position="302"/>
        <end position="321"/>
    </location>
</feature>
<reference evidence="4 5" key="1">
    <citation type="submission" date="2019-03" db="EMBL/GenBank/DDBJ databases">
        <authorList>
            <person name="Gaulin E."/>
            <person name="Dumas B."/>
        </authorList>
    </citation>
    <scope>NUCLEOTIDE SEQUENCE [LARGE SCALE GENOMIC DNA]</scope>
    <source>
        <strain evidence="4">CBS 568.67</strain>
    </source>
</reference>
<sequence length="436" mass="49548">MSDDLRQSHTSAPSRSGSRHRASSSAPGQAVAAAASGNPLQLVIQRLQGECELLRSEKRELERKLQQEVAKGNRMIAETNDIQRHLMVENQKLSSDAGHLKDKVREYQATLELAHERIKQVDASERQAALRCEVLEDTVRELEAMTARQRQSMEFLEQDVERLNELVAQLGDERDQVLERTEADAKRVRTLWEETMAQHKAERTAMERAVDKARRESRALQTSVAQKDEELTDIRAKLTHSKLVETQDTQKIEALERQVRELKGSLAAAQTQHTQVSQSLQTVALQVEEQASKLRWTEEKLHDVTQHREDDRREASARQEELQRTLEELDVLKSEFAAALDAHEETIAQLRGHVYAKTSVEERLQVELDAEKKHAATMATLLNSHIGDYNRILCSVDHKLTDMRECLEVTEASPPLQPLRAARRPTQGTSLSIFAH</sequence>
<feature type="coiled-coil region" evidence="1">
    <location>
        <begin position="44"/>
        <end position="71"/>
    </location>
</feature>
<proteinExistence type="predicted"/>
<protein>
    <submittedName>
        <fullName evidence="4">Aste57867_20005 protein</fullName>
    </submittedName>
</protein>
<gene>
    <name evidence="4" type="primary">Aste57867_20005</name>
    <name evidence="3" type="ORF">As57867_019939</name>
    <name evidence="4" type="ORF">ASTE57867_20005</name>
</gene>
<feature type="coiled-coil region" evidence="1">
    <location>
        <begin position="139"/>
        <end position="272"/>
    </location>
</feature>
<organism evidence="4 5">
    <name type="scientific">Aphanomyces stellatus</name>
    <dbReference type="NCBI Taxonomy" id="120398"/>
    <lineage>
        <taxon>Eukaryota</taxon>
        <taxon>Sar</taxon>
        <taxon>Stramenopiles</taxon>
        <taxon>Oomycota</taxon>
        <taxon>Saprolegniomycetes</taxon>
        <taxon>Saprolegniales</taxon>
        <taxon>Verrucalvaceae</taxon>
        <taxon>Aphanomyces</taxon>
    </lineage>
</organism>
<evidence type="ECO:0000313" key="5">
    <source>
        <dbReference type="Proteomes" id="UP000332933"/>
    </source>
</evidence>
<evidence type="ECO:0000313" key="3">
    <source>
        <dbReference type="EMBL" id="KAF0688385.1"/>
    </source>
</evidence>